<keyword evidence="2" id="KW-1185">Reference proteome</keyword>
<evidence type="ECO:0000313" key="2">
    <source>
        <dbReference type="Proteomes" id="UP000186914"/>
    </source>
</evidence>
<protein>
    <submittedName>
        <fullName evidence="1">Uncharacterized protein</fullName>
    </submittedName>
</protein>
<proteinExistence type="predicted"/>
<gene>
    <name evidence="1" type="ORF">SAMN05421858_3654</name>
</gene>
<name>A0A1N7DIU0_9EURY</name>
<dbReference type="Proteomes" id="UP000186914">
    <property type="component" value="Unassembled WGS sequence"/>
</dbReference>
<organism evidence="1 2">
    <name type="scientific">Haladaptatus litoreus</name>
    <dbReference type="NCBI Taxonomy" id="553468"/>
    <lineage>
        <taxon>Archaea</taxon>
        <taxon>Methanobacteriati</taxon>
        <taxon>Methanobacteriota</taxon>
        <taxon>Stenosarchaea group</taxon>
        <taxon>Halobacteria</taxon>
        <taxon>Halobacteriales</taxon>
        <taxon>Haladaptataceae</taxon>
        <taxon>Haladaptatus</taxon>
    </lineage>
</organism>
<dbReference type="AlphaFoldDB" id="A0A1N7DIU0"/>
<sequence>MKWKQLAVCILVGAVLMMPATMSATATSDDPATSVSNDGDGKHHVEISDGTIQIQDTHLSGPGLPTTSIDHQTFTIDSSTITIDGITFTIDGHTQTVGQVSITISDVGIVLENVSMSST</sequence>
<accession>A0A1N7DIU0</accession>
<evidence type="ECO:0000313" key="1">
    <source>
        <dbReference type="EMBL" id="SIR75697.1"/>
    </source>
</evidence>
<dbReference type="RefSeq" id="WP_076431510.1">
    <property type="nucleotide sequence ID" value="NZ_FTNO01000004.1"/>
</dbReference>
<reference evidence="2" key="1">
    <citation type="submission" date="2017-01" db="EMBL/GenBank/DDBJ databases">
        <authorList>
            <person name="Varghese N."/>
            <person name="Submissions S."/>
        </authorList>
    </citation>
    <scope>NUCLEOTIDE SEQUENCE [LARGE SCALE GENOMIC DNA]</scope>
    <source>
        <strain evidence="2">CGMCC 1.7737</strain>
    </source>
</reference>
<dbReference type="EMBL" id="FTNO01000004">
    <property type="protein sequence ID" value="SIR75697.1"/>
    <property type="molecule type" value="Genomic_DNA"/>
</dbReference>